<gene>
    <name evidence="1" type="ORF">FSP39_005024</name>
</gene>
<dbReference type="Proteomes" id="UP001186944">
    <property type="component" value="Unassembled WGS sequence"/>
</dbReference>
<reference evidence="1" key="1">
    <citation type="submission" date="2019-08" db="EMBL/GenBank/DDBJ databases">
        <title>The improved chromosome-level genome for the pearl oyster Pinctada fucata martensii using PacBio sequencing and Hi-C.</title>
        <authorList>
            <person name="Zheng Z."/>
        </authorList>
    </citation>
    <scope>NUCLEOTIDE SEQUENCE</scope>
    <source>
        <strain evidence="1">ZZ-2019</strain>
        <tissue evidence="1">Adductor muscle</tissue>
    </source>
</reference>
<evidence type="ECO:0000313" key="1">
    <source>
        <dbReference type="EMBL" id="KAK3087360.1"/>
    </source>
</evidence>
<dbReference type="GO" id="GO:0005737">
    <property type="term" value="C:cytoplasm"/>
    <property type="evidence" value="ECO:0007669"/>
    <property type="project" value="TreeGrafter"/>
</dbReference>
<dbReference type="PANTHER" id="PTHR10044:SF139">
    <property type="entry name" value="DEATH-ASSOCIATED INHIBITOR OF APOPTOSIS 2"/>
    <property type="match status" value="1"/>
</dbReference>
<dbReference type="PANTHER" id="PTHR10044">
    <property type="entry name" value="INHIBITOR OF APOPTOSIS"/>
    <property type="match status" value="1"/>
</dbReference>
<name>A0AA89BU22_PINIB</name>
<dbReference type="AlphaFoldDB" id="A0AA89BU22"/>
<keyword evidence="2" id="KW-1185">Reference proteome</keyword>
<organism evidence="1 2">
    <name type="scientific">Pinctada imbricata</name>
    <name type="common">Atlantic pearl-oyster</name>
    <name type="synonym">Pinctada martensii</name>
    <dbReference type="NCBI Taxonomy" id="66713"/>
    <lineage>
        <taxon>Eukaryota</taxon>
        <taxon>Metazoa</taxon>
        <taxon>Spiralia</taxon>
        <taxon>Lophotrochozoa</taxon>
        <taxon>Mollusca</taxon>
        <taxon>Bivalvia</taxon>
        <taxon>Autobranchia</taxon>
        <taxon>Pteriomorphia</taxon>
        <taxon>Pterioida</taxon>
        <taxon>Pterioidea</taxon>
        <taxon>Pteriidae</taxon>
        <taxon>Pinctada</taxon>
    </lineage>
</organism>
<dbReference type="Gene3D" id="1.10.1170.10">
    <property type="entry name" value="Inhibitor Of Apoptosis Protein (2mihbC-IAP-1), Chain A"/>
    <property type="match status" value="1"/>
</dbReference>
<dbReference type="PROSITE" id="PS50143">
    <property type="entry name" value="BIR_REPEAT_2"/>
    <property type="match status" value="1"/>
</dbReference>
<accession>A0AA89BU22</accession>
<dbReference type="InterPro" id="IPR001370">
    <property type="entry name" value="BIR_rpt"/>
</dbReference>
<dbReference type="InterPro" id="IPR050784">
    <property type="entry name" value="IAP"/>
</dbReference>
<dbReference type="GO" id="GO:0005634">
    <property type="term" value="C:nucleus"/>
    <property type="evidence" value="ECO:0007669"/>
    <property type="project" value="TreeGrafter"/>
</dbReference>
<dbReference type="EMBL" id="VSWD01000011">
    <property type="protein sequence ID" value="KAK3087360.1"/>
    <property type="molecule type" value="Genomic_DNA"/>
</dbReference>
<dbReference type="GO" id="GO:0051726">
    <property type="term" value="P:regulation of cell cycle"/>
    <property type="evidence" value="ECO:0007669"/>
    <property type="project" value="TreeGrafter"/>
</dbReference>
<protein>
    <submittedName>
        <fullName evidence="1">Uncharacterized protein</fullName>
    </submittedName>
</protein>
<proteinExistence type="predicted"/>
<comment type="caution">
    <text evidence="1">The sequence shown here is derived from an EMBL/GenBank/DDBJ whole genome shotgun (WGS) entry which is preliminary data.</text>
</comment>
<dbReference type="SUPFAM" id="SSF57924">
    <property type="entry name" value="Inhibitor of apoptosis (IAP) repeat"/>
    <property type="match status" value="1"/>
</dbReference>
<sequence length="178" mass="21034">MIWNEDCEHLQSQPFYQIMKSHFSQPGKSEDSDLPKREKKRDLRKLSHRLRTFSKNIPKLRCLEFAEAGFYQLFQGRTSLDIGCFHCNVQIQSVRLSQDPWMEPLRWSPNCKFVENKKGSAFIRDARKIFELEGEGPDNVHTEIIIETFLLQHNQTDEKDGPMPLDKENMNYIEEDID</sequence>
<evidence type="ECO:0000313" key="2">
    <source>
        <dbReference type="Proteomes" id="UP001186944"/>
    </source>
</evidence>
<dbReference type="GO" id="GO:0043066">
    <property type="term" value="P:negative regulation of apoptotic process"/>
    <property type="evidence" value="ECO:0007669"/>
    <property type="project" value="TreeGrafter"/>
</dbReference>
<dbReference type="Pfam" id="PF00653">
    <property type="entry name" value="BIR"/>
    <property type="match status" value="1"/>
</dbReference>
<dbReference type="SMART" id="SM00238">
    <property type="entry name" value="BIR"/>
    <property type="match status" value="1"/>
</dbReference>
<dbReference type="GO" id="GO:0043027">
    <property type="term" value="F:cysteine-type endopeptidase inhibitor activity involved in apoptotic process"/>
    <property type="evidence" value="ECO:0007669"/>
    <property type="project" value="TreeGrafter"/>
</dbReference>